<evidence type="ECO:0000313" key="2">
    <source>
        <dbReference type="Proteomes" id="UP001642464"/>
    </source>
</evidence>
<sequence length="319" mass="34982">IPGFSSSFVQPDWLHIMDLSLIPEASASCLIELIEEGNYFGEGTGDEKLRRAFIQLRAAIFINLCIMRDCVSPKRNPLVTLTPEHLMGLQKALLKRQSVPRNFSGKSGRNFIGDEDGVRALFGDLGEVEDCRGKTTGDAGEMLVGVGGLAPQSARGYSGAVAAEAQAPQEALLKKKAAVMLQSAWRRRAAQLRFERHLLDLIFPQRPEGPSTPMATLSSLCLVQGLLRRVWRSLRRRGLDFELAYRCADAGYQKKAGTSAADGSSMRVGHFLHFLCQQQGLPPAELSALLRLFKRRDRGNRVAGTAGEVKARIQTCFGV</sequence>
<name>A0ABP0NDF5_9DINO</name>
<evidence type="ECO:0000313" key="1">
    <source>
        <dbReference type="EMBL" id="CAK9061828.1"/>
    </source>
</evidence>
<feature type="non-terminal residue" evidence="1">
    <location>
        <position position="1"/>
    </location>
</feature>
<protein>
    <submittedName>
        <fullName evidence="1">Carrier domain-containing protein</fullName>
    </submittedName>
</protein>
<proteinExistence type="predicted"/>
<reference evidence="1 2" key="1">
    <citation type="submission" date="2024-02" db="EMBL/GenBank/DDBJ databases">
        <authorList>
            <person name="Chen Y."/>
            <person name="Shah S."/>
            <person name="Dougan E. K."/>
            <person name="Thang M."/>
            <person name="Chan C."/>
        </authorList>
    </citation>
    <scope>NUCLEOTIDE SEQUENCE [LARGE SCALE GENOMIC DNA]</scope>
</reference>
<keyword evidence="2" id="KW-1185">Reference proteome</keyword>
<dbReference type="EMBL" id="CAXAMM010027914">
    <property type="protein sequence ID" value="CAK9061828.1"/>
    <property type="molecule type" value="Genomic_DNA"/>
</dbReference>
<comment type="caution">
    <text evidence="1">The sequence shown here is derived from an EMBL/GenBank/DDBJ whole genome shotgun (WGS) entry which is preliminary data.</text>
</comment>
<organism evidence="1 2">
    <name type="scientific">Durusdinium trenchii</name>
    <dbReference type="NCBI Taxonomy" id="1381693"/>
    <lineage>
        <taxon>Eukaryota</taxon>
        <taxon>Sar</taxon>
        <taxon>Alveolata</taxon>
        <taxon>Dinophyceae</taxon>
        <taxon>Suessiales</taxon>
        <taxon>Symbiodiniaceae</taxon>
        <taxon>Durusdinium</taxon>
    </lineage>
</organism>
<gene>
    <name evidence="1" type="ORF">SCF082_LOCUS32324</name>
</gene>
<accession>A0ABP0NDF5</accession>
<dbReference type="Proteomes" id="UP001642464">
    <property type="component" value="Unassembled WGS sequence"/>
</dbReference>